<proteinExistence type="predicted"/>
<dbReference type="AlphaFoldDB" id="A0A1T4YSI8"/>
<evidence type="ECO:0000313" key="3">
    <source>
        <dbReference type="Proteomes" id="UP000191040"/>
    </source>
</evidence>
<dbReference type="SUPFAM" id="SSF55154">
    <property type="entry name" value="CYTH-like phosphatases"/>
    <property type="match status" value="1"/>
</dbReference>
<keyword evidence="3" id="KW-1185">Reference proteome</keyword>
<dbReference type="EMBL" id="LT796768">
    <property type="protein sequence ID" value="SKB04712.1"/>
    <property type="molecule type" value="Genomic_DNA"/>
</dbReference>
<name>A0A1T4YSI8_9ACTN</name>
<evidence type="ECO:0008006" key="4">
    <source>
        <dbReference type="Google" id="ProtNLM"/>
    </source>
</evidence>
<feature type="region of interest" description="Disordered" evidence="1">
    <location>
        <begin position="1"/>
        <end position="25"/>
    </location>
</feature>
<organism evidence="2 3">
    <name type="scientific">Aeromicrobium choanae</name>
    <dbReference type="NCBI Taxonomy" id="1736691"/>
    <lineage>
        <taxon>Bacteria</taxon>
        <taxon>Bacillati</taxon>
        <taxon>Actinomycetota</taxon>
        <taxon>Actinomycetes</taxon>
        <taxon>Propionibacteriales</taxon>
        <taxon>Nocardioidaceae</taxon>
        <taxon>Aeromicrobium</taxon>
    </lineage>
</organism>
<dbReference type="STRING" id="1736691.SAMN06295964_0675"/>
<accession>A0A1T4YSI8</accession>
<gene>
    <name evidence="2" type="ORF">SAMN06295964_0675</name>
</gene>
<protein>
    <recommendedName>
        <fullName evidence="4">CYTH domain-containing protein</fullName>
    </recommendedName>
</protein>
<evidence type="ECO:0000313" key="2">
    <source>
        <dbReference type="EMBL" id="SKB04712.1"/>
    </source>
</evidence>
<evidence type="ECO:0000256" key="1">
    <source>
        <dbReference type="SAM" id="MobiDB-lite"/>
    </source>
</evidence>
<dbReference type="Gene3D" id="2.40.320.10">
    <property type="entry name" value="Hypothetical Protein Pfu-838710-001"/>
    <property type="match status" value="1"/>
</dbReference>
<dbReference type="Proteomes" id="UP000191040">
    <property type="component" value="Chromosome I"/>
</dbReference>
<dbReference type="InterPro" id="IPR033469">
    <property type="entry name" value="CYTH-like_dom_sf"/>
</dbReference>
<sequence>MRCRNGATSTVRKAQVPNVTDQSQGRLSDAQVAELLALTRDVDSVELKMTVPDSDRRAAVVALGMDALDAQIRQVYFFDTPDLRLDEHGVVVRARRAQRRGDDSVVKLRPVAPAHIQEAWASDNLGVEVDAMPGGFVCSASMKATWEPTLVKEVASGAKAIHKAYSKEQRSFFTAHAPDGVELDDLSILGPITVLKLKLHPPELRMRLVAELWLYPDGSRILELSAKCPPAETFQAAAELRAFLAMKGLDLSTEQQTKTKTALEYFSAQLSGSD</sequence>
<reference evidence="3" key="1">
    <citation type="submission" date="2017-02" db="EMBL/GenBank/DDBJ databases">
        <authorList>
            <person name="Varghese N."/>
            <person name="Submissions S."/>
        </authorList>
    </citation>
    <scope>NUCLEOTIDE SEQUENCE [LARGE SCALE GENOMIC DNA]</scope>
    <source>
        <strain evidence="3">9H-4</strain>
    </source>
</reference>